<feature type="region of interest" description="Disordered" evidence="1">
    <location>
        <begin position="1"/>
        <end position="22"/>
    </location>
</feature>
<organism evidence="2 3">
    <name type="scientific">Tupaia chinensis</name>
    <name type="common">Chinese tree shrew</name>
    <name type="synonym">Tupaia belangeri chinensis</name>
    <dbReference type="NCBI Taxonomy" id="246437"/>
    <lineage>
        <taxon>Eukaryota</taxon>
        <taxon>Metazoa</taxon>
        <taxon>Chordata</taxon>
        <taxon>Craniata</taxon>
        <taxon>Vertebrata</taxon>
        <taxon>Euteleostomi</taxon>
        <taxon>Mammalia</taxon>
        <taxon>Eutheria</taxon>
        <taxon>Euarchontoglires</taxon>
        <taxon>Scandentia</taxon>
        <taxon>Tupaiidae</taxon>
        <taxon>Tupaia</taxon>
    </lineage>
</organism>
<feature type="compositionally biased region" description="Polar residues" evidence="1">
    <location>
        <begin position="192"/>
        <end position="212"/>
    </location>
</feature>
<gene>
    <name evidence="2" type="ORF">TREES_T100003155</name>
</gene>
<keyword evidence="3" id="KW-1185">Reference proteome</keyword>
<dbReference type="EMBL" id="KB320830">
    <property type="protein sequence ID" value="ELW62281.1"/>
    <property type="molecule type" value="Genomic_DNA"/>
</dbReference>
<evidence type="ECO:0000313" key="3">
    <source>
        <dbReference type="Proteomes" id="UP000011518"/>
    </source>
</evidence>
<reference evidence="3" key="2">
    <citation type="journal article" date="2013" name="Nat. Commun.">
        <title>Genome of the Chinese tree shrew.</title>
        <authorList>
            <person name="Fan Y."/>
            <person name="Huang Z.Y."/>
            <person name="Cao C.C."/>
            <person name="Chen C.S."/>
            <person name="Chen Y.X."/>
            <person name="Fan D.D."/>
            <person name="He J."/>
            <person name="Hou H.L."/>
            <person name="Hu L."/>
            <person name="Hu X.T."/>
            <person name="Jiang X.T."/>
            <person name="Lai R."/>
            <person name="Lang Y.S."/>
            <person name="Liang B."/>
            <person name="Liao S.G."/>
            <person name="Mu D."/>
            <person name="Ma Y.Y."/>
            <person name="Niu Y.Y."/>
            <person name="Sun X.Q."/>
            <person name="Xia J.Q."/>
            <person name="Xiao J."/>
            <person name="Xiong Z.Q."/>
            <person name="Xu L."/>
            <person name="Yang L."/>
            <person name="Zhang Y."/>
            <person name="Zhao W."/>
            <person name="Zhao X.D."/>
            <person name="Zheng Y.T."/>
            <person name="Zhou J.M."/>
            <person name="Zhu Y.B."/>
            <person name="Zhang G.J."/>
            <person name="Wang J."/>
            <person name="Yao Y.G."/>
        </authorList>
    </citation>
    <scope>NUCLEOTIDE SEQUENCE [LARGE SCALE GENOMIC DNA]</scope>
</reference>
<dbReference type="InParanoid" id="L9KHS4"/>
<feature type="region of interest" description="Disordered" evidence="1">
    <location>
        <begin position="170"/>
        <end position="212"/>
    </location>
</feature>
<name>L9KHS4_TUPCH</name>
<accession>L9KHS4</accession>
<proteinExistence type="predicted"/>
<feature type="region of interest" description="Disordered" evidence="1">
    <location>
        <begin position="116"/>
        <end position="148"/>
    </location>
</feature>
<dbReference type="STRING" id="246437.L9KHS4"/>
<sequence>MKQKGRSGVQHLRKDSAGAASQRNYRLAWAPATCRKPRGPAFIAGAGSSRTAARTHSAPSPAQPPVAAHAALGPNKLFCYFQRFTSLVEPLCDCDAAWKLKRSSCLASPASRASQMRAAPRPAAQPPVVAPPSAVSSPSAAPQAARSDGQMATTAVGVAVGSAVGHTLRPAITGGFRGGSNAELSRPDITYQEPQGTQHMSSSSSLDLATMR</sequence>
<reference evidence="3" key="1">
    <citation type="submission" date="2012-07" db="EMBL/GenBank/DDBJ databases">
        <title>Genome of the Chinese tree shrew, a rising model animal genetically related to primates.</title>
        <authorList>
            <person name="Zhang G."/>
            <person name="Fan Y."/>
            <person name="Yao Y."/>
            <person name="Huang Z."/>
        </authorList>
    </citation>
    <scope>NUCLEOTIDE SEQUENCE [LARGE SCALE GENOMIC DNA]</scope>
</reference>
<dbReference type="Proteomes" id="UP000011518">
    <property type="component" value="Unassembled WGS sequence"/>
</dbReference>
<feature type="compositionally biased region" description="Low complexity" evidence="1">
    <location>
        <begin position="131"/>
        <end position="148"/>
    </location>
</feature>
<protein>
    <submittedName>
        <fullName evidence="2">Coiled-coil-helix-coiled-coil-helix domain-containing protein 2, mitochondrial</fullName>
    </submittedName>
</protein>
<evidence type="ECO:0000256" key="1">
    <source>
        <dbReference type="SAM" id="MobiDB-lite"/>
    </source>
</evidence>
<dbReference type="AlphaFoldDB" id="L9KHS4"/>
<evidence type="ECO:0000313" key="2">
    <source>
        <dbReference type="EMBL" id="ELW62281.1"/>
    </source>
</evidence>